<reference evidence="2 3" key="1">
    <citation type="submission" date="2018-08" db="EMBL/GenBank/DDBJ databases">
        <title>Streptomyces NEAU-D10 sp. nov., a novel Actinomycete isolated from soil.</title>
        <authorList>
            <person name="Jin L."/>
        </authorList>
    </citation>
    <scope>NUCLEOTIDE SEQUENCE [LARGE SCALE GENOMIC DNA]</scope>
    <source>
        <strain evidence="2 3">NEAU-D10</strain>
    </source>
</reference>
<feature type="region of interest" description="Disordered" evidence="1">
    <location>
        <begin position="1"/>
        <end position="26"/>
    </location>
</feature>
<protein>
    <submittedName>
        <fullName evidence="2">Uncharacterized protein</fullName>
    </submittedName>
</protein>
<dbReference type="OrthoDB" id="3402203at2"/>
<gene>
    <name evidence="2" type="ORF">DY245_41220</name>
</gene>
<comment type="caution">
    <text evidence="2">The sequence shown here is derived from an EMBL/GenBank/DDBJ whole genome shotgun (WGS) entry which is preliminary data.</text>
</comment>
<evidence type="ECO:0000313" key="3">
    <source>
        <dbReference type="Proteomes" id="UP000262477"/>
    </source>
</evidence>
<accession>A0A371PQR0</accession>
<organism evidence="2 3">
    <name type="scientific">Streptomyces inhibens</name>
    <dbReference type="NCBI Taxonomy" id="2293571"/>
    <lineage>
        <taxon>Bacteria</taxon>
        <taxon>Bacillati</taxon>
        <taxon>Actinomycetota</taxon>
        <taxon>Actinomycetes</taxon>
        <taxon>Kitasatosporales</taxon>
        <taxon>Streptomycetaceae</taxon>
        <taxon>Streptomyces</taxon>
    </lineage>
</organism>
<name>A0A371PQR0_STRIH</name>
<evidence type="ECO:0000256" key="1">
    <source>
        <dbReference type="SAM" id="MobiDB-lite"/>
    </source>
</evidence>
<evidence type="ECO:0000313" key="2">
    <source>
        <dbReference type="EMBL" id="REK84825.1"/>
    </source>
</evidence>
<dbReference type="EMBL" id="QUAC01000473">
    <property type="protein sequence ID" value="REK84825.1"/>
    <property type="molecule type" value="Genomic_DNA"/>
</dbReference>
<sequence>MVILVDGPEGKALPENPRDDTGNPIRLVRGNGYERFEFYGEYVEVDGERVPVYRWCYRTSIAE</sequence>
<dbReference type="AlphaFoldDB" id="A0A371PQR0"/>
<dbReference type="Proteomes" id="UP000262477">
    <property type="component" value="Unassembled WGS sequence"/>
</dbReference>
<proteinExistence type="predicted"/>
<dbReference type="Pfam" id="PF19450">
    <property type="entry name" value="DUF5988"/>
    <property type="match status" value="1"/>
</dbReference>
<keyword evidence="3" id="KW-1185">Reference proteome</keyword>
<dbReference type="InterPro" id="IPR046030">
    <property type="entry name" value="DUF5988"/>
</dbReference>